<gene>
    <name evidence="1" type="ORF">A8926_6144</name>
</gene>
<accession>A0A2N3Y573</accession>
<reference evidence="1" key="1">
    <citation type="submission" date="2017-12" db="EMBL/GenBank/DDBJ databases">
        <title>Sequencing the genomes of 1000 Actinobacteria strains.</title>
        <authorList>
            <person name="Klenk H.-P."/>
        </authorList>
    </citation>
    <scope>NUCLEOTIDE SEQUENCE [LARGE SCALE GENOMIC DNA]</scope>
    <source>
        <strain evidence="1">DSM 44228</strain>
    </source>
</reference>
<protein>
    <submittedName>
        <fullName evidence="1">Uncharacterized protein</fullName>
    </submittedName>
</protein>
<name>A0A2N3Y573_SACSN</name>
<dbReference type="EMBL" id="PJNB01000001">
    <property type="protein sequence ID" value="PKW18086.1"/>
    <property type="molecule type" value="Genomic_DNA"/>
</dbReference>
<dbReference type="Proteomes" id="UP000233786">
    <property type="component" value="Unassembled WGS sequence"/>
</dbReference>
<proteinExistence type="predicted"/>
<comment type="caution">
    <text evidence="1">The sequence shown here is derived from an EMBL/GenBank/DDBJ whole genome shotgun (WGS) entry which is preliminary data.</text>
</comment>
<dbReference type="AlphaFoldDB" id="A0A2N3Y573"/>
<evidence type="ECO:0000313" key="1">
    <source>
        <dbReference type="EMBL" id="PKW18086.1"/>
    </source>
</evidence>
<sequence length="129" mass="13889">MSDLPDNGQAETPLMPLMSLTPIVTYKSPEVGTPMTYGLKEAQLAKIIQATDDALAKMRQLNNNVSAQASALMSANQSNSGKILNDRFSVWAQDFGQIAANLSLLNAKVKALRQVMLHASEDSDSQASH</sequence>
<organism evidence="1 2">
    <name type="scientific">Saccharopolyspora spinosa</name>
    <dbReference type="NCBI Taxonomy" id="60894"/>
    <lineage>
        <taxon>Bacteria</taxon>
        <taxon>Bacillati</taxon>
        <taxon>Actinomycetota</taxon>
        <taxon>Actinomycetes</taxon>
        <taxon>Pseudonocardiales</taxon>
        <taxon>Pseudonocardiaceae</taxon>
        <taxon>Saccharopolyspora</taxon>
    </lineage>
</organism>
<evidence type="ECO:0000313" key="2">
    <source>
        <dbReference type="Proteomes" id="UP000233786"/>
    </source>
</evidence>
<keyword evidence="2" id="KW-1185">Reference proteome</keyword>